<sequence>MNISTINEEEIMNKLTKIFKDRFLIDLSEYTNNDLSKDLLSDTYKLTPGSLIYLFFDVEKEFNISIPEEDIVAGKFNSINNIFCIIKNQLEI</sequence>
<dbReference type="EMBL" id="CP061336">
    <property type="protein sequence ID" value="QNU67335.1"/>
    <property type="molecule type" value="Genomic_DNA"/>
</dbReference>
<name>A0A4U7JEZ8_9FIRM</name>
<reference evidence="1 2" key="1">
    <citation type="submission" date="2020-09" db="EMBL/GenBank/DDBJ databases">
        <title>Characterization and genome sequencing of Ruminiclostridium sp. nov. MA18.</title>
        <authorList>
            <person name="Rettenmaier R."/>
            <person name="Kowollik M.-L."/>
            <person name="Liebl W."/>
            <person name="Zverlov V."/>
        </authorList>
    </citation>
    <scope>NUCLEOTIDE SEQUENCE [LARGE SCALE GENOMIC DNA]</scope>
    <source>
        <strain evidence="1 2">MA18</strain>
    </source>
</reference>
<proteinExistence type="predicted"/>
<dbReference type="InterPro" id="IPR036736">
    <property type="entry name" value="ACP-like_sf"/>
</dbReference>
<dbReference type="InterPro" id="IPR023972">
    <property type="entry name" value="CHP04069_acyl_carrier-rel"/>
</dbReference>
<evidence type="ECO:0000313" key="1">
    <source>
        <dbReference type="EMBL" id="QNU67335.1"/>
    </source>
</evidence>
<dbReference type="SUPFAM" id="SSF47336">
    <property type="entry name" value="ACP-like"/>
    <property type="match status" value="1"/>
</dbReference>
<dbReference type="KEGG" id="rher:EHE19_001985"/>
<dbReference type="NCBIfam" id="TIGR04069">
    <property type="entry name" value="ocin_ACP_rel"/>
    <property type="match status" value="1"/>
</dbReference>
<keyword evidence="2" id="KW-1185">Reference proteome</keyword>
<gene>
    <name evidence="1" type="ORF">EHE19_001985</name>
</gene>
<dbReference type="RefSeq" id="WP_137697679.1">
    <property type="nucleotide sequence ID" value="NZ_CP061336.1"/>
</dbReference>
<accession>A0A4U7JEZ8</accession>
<dbReference type="Proteomes" id="UP000306409">
    <property type="component" value="Chromosome"/>
</dbReference>
<organism evidence="1 2">
    <name type="scientific">Ruminiclostridium herbifermentans</name>
    <dbReference type="NCBI Taxonomy" id="2488810"/>
    <lineage>
        <taxon>Bacteria</taxon>
        <taxon>Bacillati</taxon>
        <taxon>Bacillota</taxon>
        <taxon>Clostridia</taxon>
        <taxon>Eubacteriales</taxon>
        <taxon>Oscillospiraceae</taxon>
        <taxon>Ruminiclostridium</taxon>
    </lineage>
</organism>
<protein>
    <submittedName>
        <fullName evidence="1">Peptide maturation system acyl carrier-related protein</fullName>
    </submittedName>
</protein>
<dbReference type="Gene3D" id="1.10.1200.10">
    <property type="entry name" value="ACP-like"/>
    <property type="match status" value="1"/>
</dbReference>
<dbReference type="OrthoDB" id="1739662at2"/>
<evidence type="ECO:0000313" key="2">
    <source>
        <dbReference type="Proteomes" id="UP000306409"/>
    </source>
</evidence>
<dbReference type="AlphaFoldDB" id="A0A4U7JEZ8"/>